<accession>A0AAN8LIJ2</accession>
<keyword evidence="1" id="KW-0812">Transmembrane</keyword>
<sequence>MTFSRLLAEKRPDCCWPTVGVGPSTSLSFFFQVTVTFVVAKCSIIHIRYWVV</sequence>
<dbReference type="Proteomes" id="UP001356427">
    <property type="component" value="Unassembled WGS sequence"/>
</dbReference>
<organism evidence="2 3">
    <name type="scientific">Coregonus suidteri</name>
    <dbReference type="NCBI Taxonomy" id="861788"/>
    <lineage>
        <taxon>Eukaryota</taxon>
        <taxon>Metazoa</taxon>
        <taxon>Chordata</taxon>
        <taxon>Craniata</taxon>
        <taxon>Vertebrata</taxon>
        <taxon>Euteleostomi</taxon>
        <taxon>Actinopterygii</taxon>
        <taxon>Neopterygii</taxon>
        <taxon>Teleostei</taxon>
        <taxon>Protacanthopterygii</taxon>
        <taxon>Salmoniformes</taxon>
        <taxon>Salmonidae</taxon>
        <taxon>Coregoninae</taxon>
        <taxon>Coregonus</taxon>
    </lineage>
</organism>
<comment type="caution">
    <text evidence="2">The sequence shown here is derived from an EMBL/GenBank/DDBJ whole genome shotgun (WGS) entry which is preliminary data.</text>
</comment>
<proteinExistence type="predicted"/>
<gene>
    <name evidence="2" type="ORF">J4Q44_G00177840</name>
</gene>
<evidence type="ECO:0000256" key="1">
    <source>
        <dbReference type="SAM" id="Phobius"/>
    </source>
</evidence>
<reference evidence="2 3" key="1">
    <citation type="submission" date="2021-04" db="EMBL/GenBank/DDBJ databases">
        <authorList>
            <person name="De Guttry C."/>
            <person name="Zahm M."/>
            <person name="Klopp C."/>
            <person name="Cabau C."/>
            <person name="Louis A."/>
            <person name="Berthelot C."/>
            <person name="Parey E."/>
            <person name="Roest Crollius H."/>
            <person name="Montfort J."/>
            <person name="Robinson-Rechavi M."/>
            <person name="Bucao C."/>
            <person name="Bouchez O."/>
            <person name="Gislard M."/>
            <person name="Lluch J."/>
            <person name="Milhes M."/>
            <person name="Lampietro C."/>
            <person name="Lopez Roques C."/>
            <person name="Donnadieu C."/>
            <person name="Braasch I."/>
            <person name="Desvignes T."/>
            <person name="Postlethwait J."/>
            <person name="Bobe J."/>
            <person name="Wedekind C."/>
            <person name="Guiguen Y."/>
        </authorList>
    </citation>
    <scope>NUCLEOTIDE SEQUENCE [LARGE SCALE GENOMIC DNA]</scope>
    <source>
        <strain evidence="2">Cs_M1</strain>
        <tissue evidence="2">Blood</tissue>
    </source>
</reference>
<evidence type="ECO:0000313" key="3">
    <source>
        <dbReference type="Proteomes" id="UP001356427"/>
    </source>
</evidence>
<name>A0AAN8LIJ2_9TELE</name>
<evidence type="ECO:0000313" key="2">
    <source>
        <dbReference type="EMBL" id="KAK6312120.1"/>
    </source>
</evidence>
<keyword evidence="1" id="KW-1133">Transmembrane helix</keyword>
<keyword evidence="1" id="KW-0472">Membrane</keyword>
<feature type="transmembrane region" description="Helical" evidence="1">
    <location>
        <begin position="29"/>
        <end position="51"/>
    </location>
</feature>
<protein>
    <submittedName>
        <fullName evidence="2">Uncharacterized protein</fullName>
    </submittedName>
</protein>
<keyword evidence="3" id="KW-1185">Reference proteome</keyword>
<dbReference type="EMBL" id="JAGTTL010000015">
    <property type="protein sequence ID" value="KAK6312120.1"/>
    <property type="molecule type" value="Genomic_DNA"/>
</dbReference>
<dbReference type="AlphaFoldDB" id="A0AAN8LIJ2"/>
<feature type="non-terminal residue" evidence="2">
    <location>
        <position position="52"/>
    </location>
</feature>